<dbReference type="AlphaFoldDB" id="B3QMX3"/>
<dbReference type="KEGG" id="cpc:Cpar_0863"/>
<reference evidence="1" key="1">
    <citation type="submission" date="2008-06" db="EMBL/GenBank/DDBJ databases">
        <title>Complete sequence of Chlorobaculum parvum NCIB 8327.</title>
        <authorList>
            <consortium name="US DOE Joint Genome Institute"/>
            <person name="Lucas S."/>
            <person name="Copeland A."/>
            <person name="Lapidus A."/>
            <person name="Glavina del Rio T."/>
            <person name="Dalin E."/>
            <person name="Tice H."/>
            <person name="Bruce D."/>
            <person name="Goodwin L."/>
            <person name="Pitluck S."/>
            <person name="Schmutz J."/>
            <person name="Larimer F."/>
            <person name="Land M."/>
            <person name="Hauser L."/>
            <person name="Kyrpides N."/>
            <person name="Mikhailova N."/>
            <person name="Zhao F."/>
            <person name="Li T."/>
            <person name="Liu Z."/>
            <person name="Overmann J."/>
            <person name="Bryant D.A."/>
            <person name="Richardson P."/>
        </authorList>
    </citation>
    <scope>NUCLEOTIDE SEQUENCE [LARGE SCALE GENOMIC DNA]</scope>
    <source>
        <strain evidence="1">NCIB 8327</strain>
    </source>
</reference>
<evidence type="ECO:0000313" key="2">
    <source>
        <dbReference type="Proteomes" id="UP000008811"/>
    </source>
</evidence>
<name>B3QMX3_CHLP8</name>
<dbReference type="OrthoDB" id="9814045at2"/>
<organism evidence="1 2">
    <name type="scientific">Chlorobaculum parvum (strain DSM 263 / NCIMB 8327)</name>
    <name type="common">Chlorobium vibrioforme subsp. thiosulfatophilum</name>
    <dbReference type="NCBI Taxonomy" id="517417"/>
    <lineage>
        <taxon>Bacteria</taxon>
        <taxon>Pseudomonadati</taxon>
        <taxon>Chlorobiota</taxon>
        <taxon>Chlorobiia</taxon>
        <taxon>Chlorobiales</taxon>
        <taxon>Chlorobiaceae</taxon>
        <taxon>Chlorobaculum</taxon>
    </lineage>
</organism>
<keyword evidence="2" id="KW-1185">Reference proteome</keyword>
<proteinExistence type="predicted"/>
<dbReference type="RefSeq" id="WP_012502109.1">
    <property type="nucleotide sequence ID" value="NC_011027.1"/>
</dbReference>
<accession>B3QMX3</accession>
<gene>
    <name evidence="1" type="ordered locus">Cpar_0863</name>
</gene>
<evidence type="ECO:0008006" key="3">
    <source>
        <dbReference type="Google" id="ProtNLM"/>
    </source>
</evidence>
<evidence type="ECO:0000313" key="1">
    <source>
        <dbReference type="EMBL" id="ACF11276.1"/>
    </source>
</evidence>
<dbReference type="EMBL" id="CP001099">
    <property type="protein sequence ID" value="ACF11276.1"/>
    <property type="molecule type" value="Genomic_DNA"/>
</dbReference>
<protein>
    <recommendedName>
        <fullName evidence="3">Toxin</fullName>
    </recommendedName>
</protein>
<dbReference type="HOGENOM" id="CLU_186687_0_0_10"/>
<dbReference type="STRING" id="517417.Cpar_0863"/>
<dbReference type="eggNOG" id="COG2929">
    <property type="taxonomic scope" value="Bacteria"/>
</dbReference>
<sequence>MKLINWNRDKNEWLRKNRGICFEDVLFYLDSQCLIDDIEHPNQEKYGGQRMMVLNIDNYIHLVPYVETADEIFLKTIIPSRKATKEYLESKK</sequence>
<dbReference type="Proteomes" id="UP000008811">
    <property type="component" value="Chromosome"/>
</dbReference>